<dbReference type="GO" id="GO:0008843">
    <property type="term" value="F:endochitinase activity"/>
    <property type="evidence" value="ECO:0007669"/>
    <property type="project" value="UniProtKB-EC"/>
</dbReference>
<evidence type="ECO:0000256" key="8">
    <source>
        <dbReference type="RuleBase" id="RU000489"/>
    </source>
</evidence>
<organism evidence="12 13">
    <name type="scientific">Apophysomyces ossiformis</name>
    <dbReference type="NCBI Taxonomy" id="679940"/>
    <lineage>
        <taxon>Eukaryota</taxon>
        <taxon>Fungi</taxon>
        <taxon>Fungi incertae sedis</taxon>
        <taxon>Mucoromycota</taxon>
        <taxon>Mucoromycotina</taxon>
        <taxon>Mucoromycetes</taxon>
        <taxon>Mucorales</taxon>
        <taxon>Mucorineae</taxon>
        <taxon>Mucoraceae</taxon>
        <taxon>Apophysomyces</taxon>
    </lineage>
</organism>
<evidence type="ECO:0000256" key="6">
    <source>
        <dbReference type="ARBA" id="ARBA00023295"/>
    </source>
</evidence>
<evidence type="ECO:0000259" key="11">
    <source>
        <dbReference type="PROSITE" id="PS51910"/>
    </source>
</evidence>
<comment type="caution">
    <text evidence="12">The sequence shown here is derived from an EMBL/GenBank/DDBJ whole genome shotgun (WGS) entry which is preliminary data.</text>
</comment>
<dbReference type="Pfam" id="PF03427">
    <property type="entry name" value="CBM_19"/>
    <property type="match status" value="1"/>
</dbReference>
<evidence type="ECO:0000256" key="10">
    <source>
        <dbReference type="SAM" id="SignalP"/>
    </source>
</evidence>
<keyword evidence="13" id="KW-1185">Reference proteome</keyword>
<dbReference type="EC" id="3.2.1.14" evidence="2"/>
<reference evidence="12" key="1">
    <citation type="submission" date="2020-01" db="EMBL/GenBank/DDBJ databases">
        <title>Genome Sequencing of Three Apophysomyces-Like Fungal Strains Confirms a Novel Fungal Genus in the Mucoromycota with divergent Burkholderia-like Endosymbiotic Bacteria.</title>
        <authorList>
            <person name="Stajich J.E."/>
            <person name="Macias A.M."/>
            <person name="Carter-House D."/>
            <person name="Lovett B."/>
            <person name="Kasson L.R."/>
            <person name="Berry K."/>
            <person name="Grigoriev I."/>
            <person name="Chang Y."/>
            <person name="Spatafora J."/>
            <person name="Kasson M.T."/>
        </authorList>
    </citation>
    <scope>NUCLEOTIDE SEQUENCE</scope>
    <source>
        <strain evidence="12">NRRL A-21654</strain>
    </source>
</reference>
<name>A0A8H7BQX7_9FUNG</name>
<keyword evidence="4" id="KW-0146">Chitin degradation</keyword>
<dbReference type="AlphaFoldDB" id="A0A8H7BQX7"/>
<dbReference type="InterPro" id="IPR001223">
    <property type="entry name" value="Glyco_hydro18_cat"/>
</dbReference>
<accession>A0A8H7BQX7</accession>
<evidence type="ECO:0000313" key="12">
    <source>
        <dbReference type="EMBL" id="KAF7725247.1"/>
    </source>
</evidence>
<dbReference type="PANTHER" id="PTHR45708:SF49">
    <property type="entry name" value="ENDOCHITINASE"/>
    <property type="match status" value="1"/>
</dbReference>
<comment type="similarity">
    <text evidence="9">Belongs to the glycosyl hydrolase 18 family.</text>
</comment>
<dbReference type="InterPro" id="IPR045321">
    <property type="entry name" value="Cts1-like"/>
</dbReference>
<keyword evidence="3 8" id="KW-0378">Hydrolase</keyword>
<dbReference type="Pfam" id="PF00704">
    <property type="entry name" value="Glyco_hydro_18"/>
    <property type="match status" value="1"/>
</dbReference>
<gene>
    <name evidence="12" type="primary">CHT1_1</name>
    <name evidence="12" type="ORF">EC973_000335</name>
</gene>
<dbReference type="GO" id="GO:0005576">
    <property type="term" value="C:extracellular region"/>
    <property type="evidence" value="ECO:0007669"/>
    <property type="project" value="TreeGrafter"/>
</dbReference>
<dbReference type="InterPro" id="IPR005089">
    <property type="entry name" value="CBM19"/>
</dbReference>
<evidence type="ECO:0000256" key="4">
    <source>
        <dbReference type="ARBA" id="ARBA00023024"/>
    </source>
</evidence>
<feature type="domain" description="GH18" evidence="11">
    <location>
        <begin position="28"/>
        <end position="321"/>
    </location>
</feature>
<dbReference type="GO" id="GO:0008061">
    <property type="term" value="F:chitin binding"/>
    <property type="evidence" value="ECO:0007669"/>
    <property type="project" value="InterPro"/>
</dbReference>
<dbReference type="PROSITE" id="PS01095">
    <property type="entry name" value="GH18_1"/>
    <property type="match status" value="1"/>
</dbReference>
<dbReference type="EMBL" id="JABAYA010000101">
    <property type="protein sequence ID" value="KAF7725247.1"/>
    <property type="molecule type" value="Genomic_DNA"/>
</dbReference>
<dbReference type="SUPFAM" id="SSF51445">
    <property type="entry name" value="(Trans)glycosidases"/>
    <property type="match status" value="1"/>
</dbReference>
<dbReference type="OrthoDB" id="6020543at2759"/>
<keyword evidence="5" id="KW-0119">Carbohydrate metabolism</keyword>
<dbReference type="CDD" id="cd02877">
    <property type="entry name" value="GH18_hevamine_XipI_class_III"/>
    <property type="match status" value="1"/>
</dbReference>
<sequence length="522" mass="55442">MLFKSLIEIAGAVLLATSALAASYPKGPSVVQYWGQNSAGAGANAQKQLSYYCDGNTDAIIISFLVAFNVGGLPWLNLANACGTYFDGTQLLHCPQVAQDIKTCQSKGVKVLLSLGGASGAYGFQNDQEGVTFADTLWNLFGKGTSNTRPFDDAVVDGFDLDIEGGSSTGYVAMVNQLRNHFKTDSSKQYYISAAPQCPFPDAILGSVISGTGFDAVNVQFYNNYCSPLSGSQFNFDQWDNWAKTGSPNKDVKIFLTVPGSPTAASTGYVPFNQLQPIVESVASKYSSYGGVSVWDASQSFGNTEVAPNYAVALHNLVDGGAARDYESDAVLPENACPKDGDKCSTEGKYVCTQGGYSVCQDQKWSVHACTTGTTCFSTTDGESVYCGQSVDNVATTCPNNDLRTLLASDATSVAPRPYKTNKVFAELSVSHATPSAFDAVINARRLDTLPFGSNVVVEFTAPPNVQFANVSQGSIKQQGRQVTAQIRNPKRKSMSVVFSLSGSVDSGVFVAPDSNSMQFKS</sequence>
<dbReference type="Gene3D" id="3.20.20.80">
    <property type="entry name" value="Glycosidases"/>
    <property type="match status" value="1"/>
</dbReference>
<dbReference type="PANTHER" id="PTHR45708">
    <property type="entry name" value="ENDOCHITINASE"/>
    <property type="match status" value="1"/>
</dbReference>
<evidence type="ECO:0000256" key="9">
    <source>
        <dbReference type="RuleBase" id="RU004453"/>
    </source>
</evidence>
<evidence type="ECO:0000256" key="7">
    <source>
        <dbReference type="ARBA" id="ARBA00023326"/>
    </source>
</evidence>
<dbReference type="InterPro" id="IPR050542">
    <property type="entry name" value="Glycosyl_Hydrlase18_Chitinase"/>
</dbReference>
<protein>
    <recommendedName>
        <fullName evidence="2">chitinase</fullName>
        <ecNumber evidence="2">3.2.1.14</ecNumber>
    </recommendedName>
</protein>
<keyword evidence="10" id="KW-0732">Signal</keyword>
<feature type="chain" id="PRO_5034656498" description="chitinase" evidence="10">
    <location>
        <begin position="22"/>
        <end position="522"/>
    </location>
</feature>
<dbReference type="InterPro" id="IPR017853">
    <property type="entry name" value="GH"/>
</dbReference>
<evidence type="ECO:0000313" key="13">
    <source>
        <dbReference type="Proteomes" id="UP000605846"/>
    </source>
</evidence>
<keyword evidence="6 8" id="KW-0326">Glycosidase</keyword>
<comment type="catalytic activity">
    <reaction evidence="1">
        <text>Random endo-hydrolysis of N-acetyl-beta-D-glucosaminide (1-&gt;4)-beta-linkages in chitin and chitodextrins.</text>
        <dbReference type="EC" id="3.2.1.14"/>
    </reaction>
</comment>
<proteinExistence type="inferred from homology"/>
<evidence type="ECO:0000256" key="2">
    <source>
        <dbReference type="ARBA" id="ARBA00012729"/>
    </source>
</evidence>
<evidence type="ECO:0000256" key="3">
    <source>
        <dbReference type="ARBA" id="ARBA00022801"/>
    </source>
</evidence>
<feature type="signal peptide" evidence="10">
    <location>
        <begin position="1"/>
        <end position="21"/>
    </location>
</feature>
<dbReference type="InterPro" id="IPR001579">
    <property type="entry name" value="Glyco_hydro_18_chit_AS"/>
</dbReference>
<dbReference type="GO" id="GO:0000272">
    <property type="term" value="P:polysaccharide catabolic process"/>
    <property type="evidence" value="ECO:0007669"/>
    <property type="project" value="UniProtKB-KW"/>
</dbReference>
<dbReference type="GO" id="GO:0006032">
    <property type="term" value="P:chitin catabolic process"/>
    <property type="evidence" value="ECO:0007669"/>
    <property type="project" value="UniProtKB-KW"/>
</dbReference>
<dbReference type="PROSITE" id="PS51910">
    <property type="entry name" value="GH18_2"/>
    <property type="match status" value="1"/>
</dbReference>
<dbReference type="Proteomes" id="UP000605846">
    <property type="component" value="Unassembled WGS sequence"/>
</dbReference>
<evidence type="ECO:0000256" key="5">
    <source>
        <dbReference type="ARBA" id="ARBA00023277"/>
    </source>
</evidence>
<evidence type="ECO:0000256" key="1">
    <source>
        <dbReference type="ARBA" id="ARBA00000822"/>
    </source>
</evidence>
<keyword evidence="7" id="KW-0624">Polysaccharide degradation</keyword>